<sequence length="100" mass="11594">MERQNVNRTTSGRSSDVYRRGMELTPQDCRKVLMNQTFSGRQSGGQRPYSVRASDVLRKEIVLRRLENATRLREKLPMTRHHLNIVVAAMVAAEQFEEPH</sequence>
<evidence type="ECO:0000256" key="1">
    <source>
        <dbReference type="SAM" id="MobiDB-lite"/>
    </source>
</evidence>
<feature type="region of interest" description="Disordered" evidence="1">
    <location>
        <begin position="1"/>
        <end position="21"/>
    </location>
</feature>
<accession>A0A9D4DRY5</accession>
<name>A0A9D4DRY5_DREPO</name>
<comment type="caution">
    <text evidence="2">The sequence shown here is derived from an EMBL/GenBank/DDBJ whole genome shotgun (WGS) entry which is preliminary data.</text>
</comment>
<reference evidence="2" key="1">
    <citation type="journal article" date="2019" name="bioRxiv">
        <title>The Genome of the Zebra Mussel, Dreissena polymorpha: A Resource for Invasive Species Research.</title>
        <authorList>
            <person name="McCartney M.A."/>
            <person name="Auch B."/>
            <person name="Kono T."/>
            <person name="Mallez S."/>
            <person name="Zhang Y."/>
            <person name="Obille A."/>
            <person name="Becker A."/>
            <person name="Abrahante J.E."/>
            <person name="Garbe J."/>
            <person name="Badalamenti J.P."/>
            <person name="Herman A."/>
            <person name="Mangelson H."/>
            <person name="Liachko I."/>
            <person name="Sullivan S."/>
            <person name="Sone E.D."/>
            <person name="Koren S."/>
            <person name="Silverstein K.A.T."/>
            <person name="Beckman K.B."/>
            <person name="Gohl D.M."/>
        </authorList>
    </citation>
    <scope>NUCLEOTIDE SEQUENCE</scope>
    <source>
        <strain evidence="2">Duluth1</strain>
        <tissue evidence="2">Whole animal</tissue>
    </source>
</reference>
<evidence type="ECO:0000313" key="3">
    <source>
        <dbReference type="Proteomes" id="UP000828390"/>
    </source>
</evidence>
<evidence type="ECO:0000313" key="2">
    <source>
        <dbReference type="EMBL" id="KAH3753275.1"/>
    </source>
</evidence>
<protein>
    <submittedName>
        <fullName evidence="2">Uncharacterized protein</fullName>
    </submittedName>
</protein>
<proteinExistence type="predicted"/>
<organism evidence="2 3">
    <name type="scientific">Dreissena polymorpha</name>
    <name type="common">Zebra mussel</name>
    <name type="synonym">Mytilus polymorpha</name>
    <dbReference type="NCBI Taxonomy" id="45954"/>
    <lineage>
        <taxon>Eukaryota</taxon>
        <taxon>Metazoa</taxon>
        <taxon>Spiralia</taxon>
        <taxon>Lophotrochozoa</taxon>
        <taxon>Mollusca</taxon>
        <taxon>Bivalvia</taxon>
        <taxon>Autobranchia</taxon>
        <taxon>Heteroconchia</taxon>
        <taxon>Euheterodonta</taxon>
        <taxon>Imparidentia</taxon>
        <taxon>Neoheterodontei</taxon>
        <taxon>Myida</taxon>
        <taxon>Dreissenoidea</taxon>
        <taxon>Dreissenidae</taxon>
        <taxon>Dreissena</taxon>
    </lineage>
</organism>
<feature type="compositionally biased region" description="Polar residues" evidence="1">
    <location>
        <begin position="1"/>
        <end position="14"/>
    </location>
</feature>
<keyword evidence="3" id="KW-1185">Reference proteome</keyword>
<dbReference type="EMBL" id="JAIWYP010000010">
    <property type="protein sequence ID" value="KAH3753275.1"/>
    <property type="molecule type" value="Genomic_DNA"/>
</dbReference>
<gene>
    <name evidence="2" type="ORF">DPMN_187910</name>
</gene>
<dbReference type="Proteomes" id="UP000828390">
    <property type="component" value="Unassembled WGS sequence"/>
</dbReference>
<dbReference type="AlphaFoldDB" id="A0A9D4DRY5"/>
<reference evidence="2" key="2">
    <citation type="submission" date="2020-11" db="EMBL/GenBank/DDBJ databases">
        <authorList>
            <person name="McCartney M.A."/>
            <person name="Auch B."/>
            <person name="Kono T."/>
            <person name="Mallez S."/>
            <person name="Becker A."/>
            <person name="Gohl D.M."/>
            <person name="Silverstein K.A.T."/>
            <person name="Koren S."/>
            <person name="Bechman K.B."/>
            <person name="Herman A."/>
            <person name="Abrahante J.E."/>
            <person name="Garbe J."/>
        </authorList>
    </citation>
    <scope>NUCLEOTIDE SEQUENCE</scope>
    <source>
        <strain evidence="2">Duluth1</strain>
        <tissue evidence="2">Whole animal</tissue>
    </source>
</reference>